<gene>
    <name evidence="2" type="ORF">J0S82_018338</name>
</gene>
<dbReference type="GO" id="GO:0016812">
    <property type="term" value="F:hydrolase activity, acting on carbon-nitrogen (but not peptide) bonds, in cyclic amides"/>
    <property type="evidence" value="ECO:0007669"/>
    <property type="project" value="TreeGrafter"/>
</dbReference>
<dbReference type="PANTHER" id="PTHR11647">
    <property type="entry name" value="HYDRANTOINASE/DIHYDROPYRIMIDINASE FAMILY MEMBER"/>
    <property type="match status" value="1"/>
</dbReference>
<dbReference type="EMBL" id="JAGFMF010012216">
    <property type="protein sequence ID" value="KAG8505831.1"/>
    <property type="molecule type" value="Genomic_DNA"/>
</dbReference>
<dbReference type="InterPro" id="IPR050378">
    <property type="entry name" value="Metallo-dep_Hydrolases_sf"/>
</dbReference>
<dbReference type="AlphaFoldDB" id="A0A8J5ZRU1"/>
<proteinExistence type="inferred from homology"/>
<comment type="caution">
    <text evidence="2">The sequence shown here is derived from an EMBL/GenBank/DDBJ whole genome shotgun (WGS) entry which is preliminary data.</text>
</comment>
<reference evidence="2" key="1">
    <citation type="journal article" date="2021" name="Evol. Appl.">
        <title>The genome of the Pyrenean desman and the effects of bottlenecks and inbreeding on the genomic landscape of an endangered species.</title>
        <authorList>
            <person name="Escoda L."/>
            <person name="Castresana J."/>
        </authorList>
    </citation>
    <scope>NUCLEOTIDE SEQUENCE</scope>
    <source>
        <strain evidence="2">IBE-C5619</strain>
    </source>
</reference>
<dbReference type="SUPFAM" id="SSF51556">
    <property type="entry name" value="Metallo-dependent hydrolases"/>
    <property type="match status" value="1"/>
</dbReference>
<comment type="similarity">
    <text evidence="1">Belongs to the metallo-dependent hydrolases superfamily. Hydantoinase/dihydropyrimidinase family.</text>
</comment>
<dbReference type="Proteomes" id="UP000700334">
    <property type="component" value="Unassembled WGS sequence"/>
</dbReference>
<keyword evidence="3" id="KW-1185">Reference proteome</keyword>
<dbReference type="OrthoDB" id="10258955at2759"/>
<sequence length="84" mass="9002">MNSGLNTPIFILASGDLQVTGSGHCPYSTAQKAVGKDNFTLIPEGVNGIEERMTVVWDKAVVRPPPALRNVLERPSAAAERPPF</sequence>
<name>A0A8J5ZRU1_GALPY</name>
<protein>
    <submittedName>
        <fullName evidence="2">Dihydropyrimidinase-related protein 1</fullName>
    </submittedName>
</protein>
<dbReference type="Gene3D" id="3.20.20.140">
    <property type="entry name" value="Metal-dependent hydrolases"/>
    <property type="match status" value="1"/>
</dbReference>
<organism evidence="2 3">
    <name type="scientific">Galemys pyrenaicus</name>
    <name type="common">Iberian desman</name>
    <name type="synonym">Pyrenean desman</name>
    <dbReference type="NCBI Taxonomy" id="202257"/>
    <lineage>
        <taxon>Eukaryota</taxon>
        <taxon>Metazoa</taxon>
        <taxon>Chordata</taxon>
        <taxon>Craniata</taxon>
        <taxon>Vertebrata</taxon>
        <taxon>Euteleostomi</taxon>
        <taxon>Mammalia</taxon>
        <taxon>Eutheria</taxon>
        <taxon>Laurasiatheria</taxon>
        <taxon>Eulipotyphla</taxon>
        <taxon>Talpidae</taxon>
        <taxon>Galemys</taxon>
    </lineage>
</organism>
<accession>A0A8J5ZRU1</accession>
<dbReference type="PANTHER" id="PTHR11647:SF54">
    <property type="entry name" value="DIHYDROPYRIMIDINASE-RELATED PROTEIN 1"/>
    <property type="match status" value="1"/>
</dbReference>
<dbReference type="FunFam" id="3.20.20.140:FF:000174">
    <property type="entry name" value="Dihydropyrimidinase-related protein 2"/>
    <property type="match status" value="1"/>
</dbReference>
<evidence type="ECO:0000313" key="3">
    <source>
        <dbReference type="Proteomes" id="UP000700334"/>
    </source>
</evidence>
<evidence type="ECO:0000313" key="2">
    <source>
        <dbReference type="EMBL" id="KAG8505831.1"/>
    </source>
</evidence>
<dbReference type="InterPro" id="IPR032466">
    <property type="entry name" value="Metal_Hydrolase"/>
</dbReference>
<evidence type="ECO:0000256" key="1">
    <source>
        <dbReference type="ARBA" id="ARBA00008829"/>
    </source>
</evidence>
<dbReference type="GO" id="GO:0005829">
    <property type="term" value="C:cytosol"/>
    <property type="evidence" value="ECO:0007669"/>
    <property type="project" value="TreeGrafter"/>
</dbReference>